<protein>
    <submittedName>
        <fullName evidence="1">Uncharacterized protein</fullName>
    </submittedName>
</protein>
<reference evidence="1" key="1">
    <citation type="submission" date="2017-05" db="UniProtKB">
        <authorList>
            <consortium name="EnsemblMetazoa"/>
        </authorList>
    </citation>
    <scope>IDENTIFICATION</scope>
</reference>
<evidence type="ECO:0000313" key="1">
    <source>
        <dbReference type="EnsemblMetazoa" id="Aqu2.1.15490_001"/>
    </source>
</evidence>
<organism evidence="1">
    <name type="scientific">Amphimedon queenslandica</name>
    <name type="common">Sponge</name>
    <dbReference type="NCBI Taxonomy" id="400682"/>
    <lineage>
        <taxon>Eukaryota</taxon>
        <taxon>Metazoa</taxon>
        <taxon>Porifera</taxon>
        <taxon>Demospongiae</taxon>
        <taxon>Heteroscleromorpha</taxon>
        <taxon>Haplosclerida</taxon>
        <taxon>Niphatidae</taxon>
        <taxon>Amphimedon</taxon>
    </lineage>
</organism>
<dbReference type="AlphaFoldDB" id="A0A1X7TKT2"/>
<dbReference type="EnsemblMetazoa" id="Aqu2.1.15490_001">
    <property type="protein sequence ID" value="Aqu2.1.15490_001"/>
    <property type="gene ID" value="Aqu2.1.15490"/>
</dbReference>
<sequence>MSEYTNEFQAEENTNLANSDRVLAYSTEVFTLGLLFMEFCDAIFEVDGTRCLIGMAQAAGSSKELAIVVANSDDEIESHGSNSTVGLSPSLLNIKPQYSTPLKLLDDPHYK</sequence>
<name>A0A1X7TKT2_AMPQE</name>
<proteinExistence type="predicted"/>
<accession>A0A1X7TKT2</accession>
<dbReference type="InParanoid" id="A0A1X7TKT2"/>